<dbReference type="PANTHER" id="PTHR33221">
    <property type="entry name" value="WINGED HELIX-TURN-HELIX TRANSCRIPTIONAL REGULATOR, RRF2 FAMILY"/>
    <property type="match status" value="1"/>
</dbReference>
<organism evidence="1 2">
    <name type="scientific">Avrilella dinanensis</name>
    <dbReference type="NCBI Taxonomy" id="2008672"/>
    <lineage>
        <taxon>Bacteria</taxon>
        <taxon>Pseudomonadati</taxon>
        <taxon>Bacteroidota</taxon>
        <taxon>Flavobacteriia</taxon>
        <taxon>Flavobacteriales</taxon>
        <taxon>Flavobacteriaceae</taxon>
        <taxon>Avrilella</taxon>
    </lineage>
</organism>
<dbReference type="PROSITE" id="PS51197">
    <property type="entry name" value="HTH_RRF2_2"/>
    <property type="match status" value="1"/>
</dbReference>
<dbReference type="NCBIfam" id="TIGR00738">
    <property type="entry name" value="rrf2_super"/>
    <property type="match status" value="1"/>
</dbReference>
<keyword evidence="2" id="KW-1185">Reference proteome</keyword>
<dbReference type="Proteomes" id="UP000231960">
    <property type="component" value="Unassembled WGS sequence"/>
</dbReference>
<dbReference type="RefSeq" id="WP_100678035.1">
    <property type="nucleotide sequence ID" value="NZ_NIPO01000001.1"/>
</dbReference>
<name>A0A2M9R6I4_9FLAO</name>
<comment type="caution">
    <text evidence="1">The sequence shown here is derived from an EMBL/GenBank/DDBJ whole genome shotgun (WGS) entry which is preliminary data.</text>
</comment>
<evidence type="ECO:0000313" key="2">
    <source>
        <dbReference type="Proteomes" id="UP000231960"/>
    </source>
</evidence>
<dbReference type="InterPro" id="IPR036388">
    <property type="entry name" value="WH-like_DNA-bd_sf"/>
</dbReference>
<dbReference type="Pfam" id="PF02082">
    <property type="entry name" value="Rrf2"/>
    <property type="match status" value="1"/>
</dbReference>
<dbReference type="GO" id="GO:0003700">
    <property type="term" value="F:DNA-binding transcription factor activity"/>
    <property type="evidence" value="ECO:0007669"/>
    <property type="project" value="TreeGrafter"/>
</dbReference>
<evidence type="ECO:0000313" key="1">
    <source>
        <dbReference type="EMBL" id="PJR04476.1"/>
    </source>
</evidence>
<proteinExistence type="predicted"/>
<dbReference type="EMBL" id="NIPO01000001">
    <property type="protein sequence ID" value="PJR04476.1"/>
    <property type="molecule type" value="Genomic_DNA"/>
</dbReference>
<dbReference type="OrthoDB" id="9808360at2"/>
<sequence length="144" mass="15953">MFSKSCEYAIKAMIYIVSESLEGNRVKVNSLAQEIGVPEAFMGKIMSQLAQKQLVESLKGPYGGYQTSTSHAKKMSIIDVIHAVDGSQILEGCALGLSSCDEKNPCPMHEQFAEIRQSLKFRFGQKSMYDLAVELRKGKTVLVR</sequence>
<dbReference type="InterPro" id="IPR000944">
    <property type="entry name" value="Tscrpt_reg_Rrf2"/>
</dbReference>
<dbReference type="PANTHER" id="PTHR33221:SF13">
    <property type="entry name" value="TRANSCRIPTIONAL REGULATOR-RELATED"/>
    <property type="match status" value="1"/>
</dbReference>
<accession>A0A2M9R6I4</accession>
<dbReference type="GO" id="GO:0005829">
    <property type="term" value="C:cytosol"/>
    <property type="evidence" value="ECO:0007669"/>
    <property type="project" value="TreeGrafter"/>
</dbReference>
<dbReference type="SUPFAM" id="SSF46785">
    <property type="entry name" value="Winged helix' DNA-binding domain"/>
    <property type="match status" value="1"/>
</dbReference>
<dbReference type="Gene3D" id="1.10.10.10">
    <property type="entry name" value="Winged helix-like DNA-binding domain superfamily/Winged helix DNA-binding domain"/>
    <property type="match status" value="1"/>
</dbReference>
<dbReference type="AlphaFoldDB" id="A0A2M9R6I4"/>
<protein>
    <submittedName>
        <fullName evidence="1">Transcriptional regulator</fullName>
    </submittedName>
</protein>
<gene>
    <name evidence="1" type="ORF">CDL10_07930</name>
</gene>
<dbReference type="InterPro" id="IPR036390">
    <property type="entry name" value="WH_DNA-bd_sf"/>
</dbReference>
<reference evidence="1 2" key="1">
    <citation type="submission" date="2017-06" db="EMBL/GenBank/DDBJ databases">
        <title>Description of Avrilella dinanensis gen. nov. sp. nov.</title>
        <authorList>
            <person name="Leyer C."/>
            <person name="Sassi M."/>
            <person name="Minet J."/>
            <person name="Kayal S."/>
            <person name="Cattoir V."/>
        </authorList>
    </citation>
    <scope>NUCLEOTIDE SEQUENCE [LARGE SCALE GENOMIC DNA]</scope>
    <source>
        <strain evidence="1 2">UR159</strain>
    </source>
</reference>